<evidence type="ECO:0000256" key="10">
    <source>
        <dbReference type="PIRNR" id="PIRNR009998"/>
    </source>
</evidence>
<protein>
    <recommendedName>
        <fullName evidence="10">Dynein light chain roadblock</fullName>
    </recommendedName>
</protein>
<organism evidence="11 12">
    <name type="scientific">Octopus sinensis</name>
    <name type="common">East Asian common octopus</name>
    <dbReference type="NCBI Taxonomy" id="2607531"/>
    <lineage>
        <taxon>Eukaryota</taxon>
        <taxon>Metazoa</taxon>
        <taxon>Spiralia</taxon>
        <taxon>Lophotrochozoa</taxon>
        <taxon>Mollusca</taxon>
        <taxon>Cephalopoda</taxon>
        <taxon>Coleoidea</taxon>
        <taxon>Octopodiformes</taxon>
        <taxon>Octopoda</taxon>
        <taxon>Incirrata</taxon>
        <taxon>Octopodidae</taxon>
        <taxon>Octopus</taxon>
    </lineage>
</organism>
<evidence type="ECO:0000256" key="8">
    <source>
        <dbReference type="ARBA" id="ARBA00023212"/>
    </source>
</evidence>
<dbReference type="SMART" id="SM00960">
    <property type="entry name" value="Robl_LC7"/>
    <property type="match status" value="1"/>
</dbReference>
<dbReference type="FunFam" id="3.30.450.30:FF:000002">
    <property type="entry name" value="Dynein light chain roadblock"/>
    <property type="match status" value="1"/>
</dbReference>
<comment type="function">
    <text evidence="9">Acts as one of several non-catalytic accessory components of the cytoplasmic dynein 1 complex that are thought to be involved in linking dynein to cargos and to adapter proteins that regulate dynein function. Cytoplasmic dynein 1 acts as a motor for the intracellular retrograde motility of vesicles and organelles along microtubules.</text>
</comment>
<dbReference type="GO" id="GO:0005874">
    <property type="term" value="C:microtubule"/>
    <property type="evidence" value="ECO:0007669"/>
    <property type="project" value="UniProtKB-UniRule"/>
</dbReference>
<comment type="similarity">
    <text evidence="2 10">Belongs to the GAMAD family.</text>
</comment>
<keyword evidence="3 10" id="KW-0813">Transport</keyword>
<proteinExistence type="inferred from homology"/>
<evidence type="ECO:0000313" key="12">
    <source>
        <dbReference type="RefSeq" id="XP_029652986.1"/>
    </source>
</evidence>
<dbReference type="GO" id="GO:0007018">
    <property type="term" value="P:microtubule-based movement"/>
    <property type="evidence" value="ECO:0007669"/>
    <property type="project" value="UniProtKB-UniRule"/>
</dbReference>
<dbReference type="GO" id="GO:0045505">
    <property type="term" value="F:dynein intermediate chain binding"/>
    <property type="evidence" value="ECO:0007669"/>
    <property type="project" value="UniProtKB-UniRule"/>
</dbReference>
<dbReference type="RefSeq" id="XP_029652986.1">
    <property type="nucleotide sequence ID" value="XM_029797126.2"/>
</dbReference>
<keyword evidence="6 10" id="KW-0243">Dynein</keyword>
<dbReference type="PANTHER" id="PTHR10779">
    <property type="entry name" value="DYNEIN LIGHT CHAIN ROADBLOCK"/>
    <property type="match status" value="1"/>
</dbReference>
<sequence length="96" mass="10808">MSEVEETLKRIQSHKGVQGIIVINQEGIPIRTTMDNSTTVQYAGLILELTSKARSTVRDIDPSNDLTFLRIRSKKHEIMVAPDKDYLLIVVQSPSE</sequence>
<comment type="subcellular location">
    <subcellularLocation>
        <location evidence="1 10">Cytoplasm</location>
        <location evidence="1 10">Cytoskeleton</location>
    </subcellularLocation>
</comment>
<evidence type="ECO:0000313" key="11">
    <source>
        <dbReference type="Proteomes" id="UP000515154"/>
    </source>
</evidence>
<evidence type="ECO:0000256" key="3">
    <source>
        <dbReference type="ARBA" id="ARBA00022448"/>
    </source>
</evidence>
<reference evidence="12" key="1">
    <citation type="submission" date="2025-08" db="UniProtKB">
        <authorList>
            <consortium name="RefSeq"/>
        </authorList>
    </citation>
    <scope>IDENTIFICATION</scope>
</reference>
<dbReference type="GO" id="GO:0005868">
    <property type="term" value="C:cytoplasmic dynein complex"/>
    <property type="evidence" value="ECO:0007669"/>
    <property type="project" value="UniProtKB-UniRule"/>
</dbReference>
<keyword evidence="7 10" id="KW-0505">Motor protein</keyword>
<dbReference type="InterPro" id="IPR016561">
    <property type="entry name" value="DYNLRB1/2"/>
</dbReference>
<dbReference type="Gene3D" id="3.30.450.30">
    <property type="entry name" value="Dynein light chain 2a, cytoplasmic"/>
    <property type="match status" value="1"/>
</dbReference>
<dbReference type="InterPro" id="IPR004942">
    <property type="entry name" value="Roadblock/LAMTOR2_dom"/>
</dbReference>
<dbReference type="GO" id="GO:0005737">
    <property type="term" value="C:cytoplasm"/>
    <property type="evidence" value="ECO:0007669"/>
    <property type="project" value="UniProtKB-UniRule"/>
</dbReference>
<keyword evidence="4 10" id="KW-0963">Cytoplasm</keyword>
<dbReference type="SUPFAM" id="SSF103196">
    <property type="entry name" value="Roadblock/LC7 domain"/>
    <property type="match status" value="1"/>
</dbReference>
<accession>A0A6P7TW43</accession>
<dbReference type="PIRSF" id="PIRSF009998">
    <property type="entry name" value="DLC7"/>
    <property type="match status" value="1"/>
</dbReference>
<keyword evidence="8 10" id="KW-0206">Cytoskeleton</keyword>
<dbReference type="Pfam" id="PF03259">
    <property type="entry name" value="Robl_LC7"/>
    <property type="match status" value="1"/>
</dbReference>
<dbReference type="AlphaFoldDB" id="A0A6P7TW43"/>
<evidence type="ECO:0000256" key="1">
    <source>
        <dbReference type="ARBA" id="ARBA00004245"/>
    </source>
</evidence>
<evidence type="ECO:0000256" key="4">
    <source>
        <dbReference type="ARBA" id="ARBA00022490"/>
    </source>
</evidence>
<evidence type="ECO:0000256" key="6">
    <source>
        <dbReference type="ARBA" id="ARBA00023017"/>
    </source>
</evidence>
<evidence type="ECO:0000256" key="5">
    <source>
        <dbReference type="ARBA" id="ARBA00022701"/>
    </source>
</evidence>
<evidence type="ECO:0000256" key="7">
    <source>
        <dbReference type="ARBA" id="ARBA00023175"/>
    </source>
</evidence>
<dbReference type="KEGG" id="osn:115226137"/>
<name>A0A6P7TW43_9MOLL</name>
<keyword evidence="11" id="KW-1185">Reference proteome</keyword>
<dbReference type="Proteomes" id="UP000515154">
    <property type="component" value="Linkage group LG29"/>
</dbReference>
<evidence type="ECO:0000256" key="2">
    <source>
        <dbReference type="ARBA" id="ARBA00007191"/>
    </source>
</evidence>
<keyword evidence="5 10" id="KW-0493">Microtubule</keyword>
<evidence type="ECO:0000256" key="9">
    <source>
        <dbReference type="ARBA" id="ARBA00025362"/>
    </source>
</evidence>
<gene>
    <name evidence="12" type="primary">LOC115226137</name>
</gene>